<evidence type="ECO:0000313" key="3">
    <source>
        <dbReference type="EMBL" id="PDH33871.1"/>
    </source>
</evidence>
<accession>A0A2A5WBY5</accession>
<keyword evidence="1" id="KW-0732">Signal</keyword>
<organism evidence="3 4">
    <name type="scientific">OM182 bacterium MED-G28</name>
    <dbReference type="NCBI Taxonomy" id="1986256"/>
    <lineage>
        <taxon>Bacteria</taxon>
        <taxon>Pseudomonadati</taxon>
        <taxon>Pseudomonadota</taxon>
        <taxon>Gammaproteobacteria</taxon>
        <taxon>OMG group</taxon>
        <taxon>OM182 clade</taxon>
    </lineage>
</organism>
<sequence>MNSVKFLSYSLFVVLTISIATLNYAAESELTIPRIDGEPALSDFEGMQPITPLARSMAKVEDFIQREPYDGEMPTQSTEAYIGYNQENVHVIFLSFDTNPELIRSNLAPRESIFEDDRISVMFDTFNDQRSSFSFASNPNGIQLDARWTEGSGRRSGFDRTFDAVWFSEGAINEQGYIVAITIPLRSLRFDESEEQIWRVQFRRDIPRYGESVYWPEYSINIDGRLNQAATLTGIRDVSPGNNSQIIPFFFARELDALNRNASGGPKFDTSSEQEIGLDAKFVFNDSWAADLTLNPDFSQIESDEPQVTVNERFEVQFPERRPFFIENADFFSTDSTLVFTRRIVDPEGGIRLTGRSGEYGFGGILINDAAPGLNRGADDPLRGEKANIAIIRGFRDIGDQDRIGFLATERQLGDGYNRVLSFDSRFLLNENWSTQMQLVGTESEPSTEGSETTGYQRNISLNRQGRTYTNHTHFVETTSDFRTELGFQNRWFKPNTSGAHQRSTINFYPRDSLINRWSVMANGAYLEDIQGAKIYSELEPGLSLRFDTAGLDLRWTEYAEVIKAGEFPGLNTTRAYDYDSWQIGFDNNTLERLQFDANYRQGSTLNLVPQIGYLPSVADTTRIDFNVLIRPIEQLSIDNTYFLTELETQGGTKIFSNEIVRSNWNYQFTKELSLRFIAQYDKIEAGPATRLKDDENLNFDVLLRYVINPWSAFYVGYNSNQSNFDIVDMEGERELIVANDLRRDGDQFFVKFSYLFQR</sequence>
<evidence type="ECO:0000256" key="1">
    <source>
        <dbReference type="SAM" id="SignalP"/>
    </source>
</evidence>
<feature type="domain" description="DUF5916" evidence="2">
    <location>
        <begin position="269"/>
        <end position="344"/>
    </location>
</feature>
<dbReference type="InterPro" id="IPR045670">
    <property type="entry name" value="DUF5916"/>
</dbReference>
<name>A0A2A5WBY5_9GAMM</name>
<dbReference type="SUPFAM" id="SSF49344">
    <property type="entry name" value="CBD9-like"/>
    <property type="match status" value="1"/>
</dbReference>
<gene>
    <name evidence="3" type="ORF">CNF02_07535</name>
</gene>
<feature type="chain" id="PRO_5012495416" description="DUF5916 domain-containing protein" evidence="1">
    <location>
        <begin position="26"/>
        <end position="759"/>
    </location>
</feature>
<evidence type="ECO:0000259" key="2">
    <source>
        <dbReference type="Pfam" id="PF19313"/>
    </source>
</evidence>
<dbReference type="Pfam" id="PF19313">
    <property type="entry name" value="DUF5916"/>
    <property type="match status" value="1"/>
</dbReference>
<comment type="caution">
    <text evidence="3">The sequence shown here is derived from an EMBL/GenBank/DDBJ whole genome shotgun (WGS) entry which is preliminary data.</text>
</comment>
<dbReference type="CDD" id="cd09618">
    <property type="entry name" value="CBM9_like_2"/>
    <property type="match status" value="1"/>
</dbReference>
<dbReference type="EMBL" id="NTJZ01000006">
    <property type="protein sequence ID" value="PDH33871.1"/>
    <property type="molecule type" value="Genomic_DNA"/>
</dbReference>
<evidence type="ECO:0000313" key="4">
    <source>
        <dbReference type="Proteomes" id="UP000219329"/>
    </source>
</evidence>
<proteinExistence type="predicted"/>
<dbReference type="Proteomes" id="UP000219329">
    <property type="component" value="Unassembled WGS sequence"/>
</dbReference>
<reference evidence="3 4" key="1">
    <citation type="submission" date="2017-08" db="EMBL/GenBank/DDBJ databases">
        <title>Fine stratification of microbial communities through a metagenomic profile of the photic zone.</title>
        <authorList>
            <person name="Haro-Moreno J.M."/>
            <person name="Lopez-Perez M."/>
            <person name="De La Torre J."/>
            <person name="Picazo A."/>
            <person name="Camacho A."/>
            <person name="Rodriguez-Valera F."/>
        </authorList>
    </citation>
    <scope>NUCLEOTIDE SEQUENCE [LARGE SCALE GENOMIC DNA]</scope>
    <source>
        <strain evidence="3">MED-G28</strain>
    </source>
</reference>
<dbReference type="Gene3D" id="2.60.40.1190">
    <property type="match status" value="1"/>
</dbReference>
<protein>
    <recommendedName>
        <fullName evidence="2">DUF5916 domain-containing protein</fullName>
    </recommendedName>
</protein>
<feature type="signal peptide" evidence="1">
    <location>
        <begin position="1"/>
        <end position="25"/>
    </location>
</feature>
<dbReference type="AlphaFoldDB" id="A0A2A5WBY5"/>